<dbReference type="EMBL" id="MN739080">
    <property type="protein sequence ID" value="QHS87363.1"/>
    <property type="molecule type" value="Genomic_DNA"/>
</dbReference>
<name>A0A6C0B7B5_9ZZZZ</name>
<accession>A0A6C0B7B5</accession>
<reference evidence="2" key="1">
    <citation type="journal article" date="2020" name="Nature">
        <title>Giant virus diversity and host interactions through global metagenomics.</title>
        <authorList>
            <person name="Schulz F."/>
            <person name="Roux S."/>
            <person name="Paez-Espino D."/>
            <person name="Jungbluth S."/>
            <person name="Walsh D.A."/>
            <person name="Denef V.J."/>
            <person name="McMahon K.D."/>
            <person name="Konstantinidis K.T."/>
            <person name="Eloe-Fadrosh E.A."/>
            <person name="Kyrpides N.C."/>
            <person name="Woyke T."/>
        </authorList>
    </citation>
    <scope>NUCLEOTIDE SEQUENCE</scope>
    <source>
        <strain evidence="2">GVMAG-M-3300010157-4</strain>
    </source>
</reference>
<dbReference type="AlphaFoldDB" id="A0A6C0B7B5"/>
<protein>
    <submittedName>
        <fullName evidence="2">Uncharacterized protein</fullName>
    </submittedName>
</protein>
<sequence length="101" mass="11912">MANKKRTQNKRNKRSGKKQRRRTAAKQRGGGIAYIFKVYSSNAETPYRNETFTTQRERETAFDNYKKNNSSRFTSEYITNTTIYNTEYILSIHETPFPEGQ</sequence>
<feature type="compositionally biased region" description="Basic residues" evidence="1">
    <location>
        <begin position="1"/>
        <end position="25"/>
    </location>
</feature>
<evidence type="ECO:0000256" key="1">
    <source>
        <dbReference type="SAM" id="MobiDB-lite"/>
    </source>
</evidence>
<proteinExistence type="predicted"/>
<organism evidence="2">
    <name type="scientific">viral metagenome</name>
    <dbReference type="NCBI Taxonomy" id="1070528"/>
    <lineage>
        <taxon>unclassified sequences</taxon>
        <taxon>metagenomes</taxon>
        <taxon>organismal metagenomes</taxon>
    </lineage>
</organism>
<evidence type="ECO:0000313" key="2">
    <source>
        <dbReference type="EMBL" id="QHS87363.1"/>
    </source>
</evidence>
<feature type="region of interest" description="Disordered" evidence="1">
    <location>
        <begin position="1"/>
        <end position="29"/>
    </location>
</feature>